<keyword evidence="1" id="KW-0732">Signal</keyword>
<evidence type="ECO:0000313" key="2">
    <source>
        <dbReference type="EMBL" id="QFT27776.1"/>
    </source>
</evidence>
<accession>A0A5P9CNK3</accession>
<dbReference type="RefSeq" id="WP_152431862.1">
    <property type="nucleotide sequence ID" value="NZ_CBCSDK010000010.1"/>
</dbReference>
<reference evidence="2 3" key="1">
    <citation type="submission" date="2019-10" db="EMBL/GenBank/DDBJ databases">
        <title>Complete genome sequence of Vibrio sp. strain THAF100, isolated from non-filtered water from the water column of tank 6 of a marine aquarium containing stony-coral fragments. Water maintained at 26 degree C.</title>
        <authorList>
            <person name="Ruckert C."/>
            <person name="Franco A."/>
            <person name="Kalinowski J."/>
            <person name="Glaeser S."/>
        </authorList>
    </citation>
    <scope>NUCLEOTIDE SEQUENCE [LARGE SCALE GENOMIC DNA]</scope>
    <source>
        <strain evidence="2 3">THAF100</strain>
        <plasmid evidence="3">pthaf100_a</plasmid>
    </source>
</reference>
<feature type="signal peptide" evidence="1">
    <location>
        <begin position="1"/>
        <end position="20"/>
    </location>
</feature>
<proteinExistence type="predicted"/>
<feature type="chain" id="PRO_5024840936" description="DUF3541 domain-containing protein" evidence="1">
    <location>
        <begin position="21"/>
        <end position="358"/>
    </location>
</feature>
<protein>
    <recommendedName>
        <fullName evidence="4">DUF3541 domain-containing protein</fullName>
    </recommendedName>
</protein>
<dbReference type="Pfam" id="PF12060">
    <property type="entry name" value="DUF3541"/>
    <property type="match status" value="1"/>
</dbReference>
<keyword evidence="3" id="KW-1185">Reference proteome</keyword>
<dbReference type="Proteomes" id="UP000326936">
    <property type="component" value="Plasmid pTHAF100_a"/>
</dbReference>
<dbReference type="OrthoDB" id="6080009at2"/>
<evidence type="ECO:0000313" key="3">
    <source>
        <dbReference type="Proteomes" id="UP000326936"/>
    </source>
</evidence>
<sequence length="358" mass="40746" precursor="true">MKKHWSILVLTSTVSLCSHAAIPQATQDFIAGSEQIKTTYQQHLLFLPPFKLGHYAIRMYRQTGDSSYQTGIWVDTARVASNLNRIANELYNPSLIEQASKNIDKRYQNSDPVKESLRKKTLQQYTEYIELAVNLIGSMARADELGLKHIQDDKLRALLNHYDFANYAIDPDMIKAWAAQLSNQVYWLKQLGVQDIVDEYISAFKKTYPDHLDTQLTDQQYANKIYGLTHIIIAASGYYQHSINEKDYQWVYDYFRSNIDTIIARTKEDVIAESGIVFLLAGLHDDPALIKTQRHILNSIDPKHNMVLSTTGSADISKGEHRNVLSAILLNWQGTNSSVNIQQSPHLFPTLPYGLVAK</sequence>
<dbReference type="EMBL" id="CP045351">
    <property type="protein sequence ID" value="QFT27776.1"/>
    <property type="molecule type" value="Genomic_DNA"/>
</dbReference>
<dbReference type="InterPro" id="IPR021928">
    <property type="entry name" value="DUF3541"/>
</dbReference>
<keyword evidence="2" id="KW-0614">Plasmid</keyword>
<dbReference type="AlphaFoldDB" id="A0A5P9CNK3"/>
<evidence type="ECO:0000256" key="1">
    <source>
        <dbReference type="SAM" id="SignalP"/>
    </source>
</evidence>
<geneLocation type="plasmid" evidence="3">
    <name>pthaf100_a</name>
</geneLocation>
<evidence type="ECO:0008006" key="4">
    <source>
        <dbReference type="Google" id="ProtNLM"/>
    </source>
</evidence>
<gene>
    <name evidence="2" type="ORF">FIV01_15415</name>
</gene>
<name>A0A5P9CNK3_9VIBR</name>
<organism evidence="2 3">
    <name type="scientific">Vibrio aquimaris</name>
    <dbReference type="NCBI Taxonomy" id="2587862"/>
    <lineage>
        <taxon>Bacteria</taxon>
        <taxon>Pseudomonadati</taxon>
        <taxon>Pseudomonadota</taxon>
        <taxon>Gammaproteobacteria</taxon>
        <taxon>Vibrionales</taxon>
        <taxon>Vibrionaceae</taxon>
        <taxon>Vibrio</taxon>
    </lineage>
</organism>
<dbReference type="KEGG" id="vaq:FIV01_15415"/>